<evidence type="ECO:0000256" key="1">
    <source>
        <dbReference type="SAM" id="SignalP"/>
    </source>
</evidence>
<accession>A0AA37XF57</accession>
<reference evidence="2" key="1">
    <citation type="journal article" date="2014" name="Int. J. Syst. Evol. Microbiol.">
        <title>Complete genome sequence of Corynebacterium casei LMG S-19264T (=DSM 44701T), isolated from a smear-ripened cheese.</title>
        <authorList>
            <consortium name="US DOE Joint Genome Institute (JGI-PGF)"/>
            <person name="Walter F."/>
            <person name="Albersmeier A."/>
            <person name="Kalinowski J."/>
            <person name="Ruckert C."/>
        </authorList>
    </citation>
    <scope>NUCLEOTIDE SEQUENCE</scope>
    <source>
        <strain evidence="2">NBRC 112290</strain>
    </source>
</reference>
<evidence type="ECO:0000313" key="3">
    <source>
        <dbReference type="Proteomes" id="UP001157161"/>
    </source>
</evidence>
<proteinExistence type="predicted"/>
<sequence length="312" mass="33623">MRSSRRAAMVVAAILAGLLAVSPAHANAYTLDGPNYGWRSVDGGHEYSSPRGTFSVTGFRDTPSRAFSAAHRSAGGGRGALGYPTTRQIPERNEVYLAEGYVFDVDGAYQVFERGVVYGSRTVDNQGFFDLSTTAVVRGGQSPFRAVHDSTGGGSGSLSYPIGDEVRQAGNYWYQVFLLGVIYVSPSGAYPVYDNWGGFNYTARGGGSGPLGYPTARHVQQGSHYAYQTFERGILYAVPPCYECDASPIGIEVRGGFIDAHAARGGGTGSLGYPRWNETYNSSTRTWTQIFERGRIEIGPGGTRYVMGKFWG</sequence>
<reference evidence="2" key="2">
    <citation type="submission" date="2023-02" db="EMBL/GenBank/DDBJ databases">
        <authorList>
            <person name="Sun Q."/>
            <person name="Mori K."/>
        </authorList>
    </citation>
    <scope>NUCLEOTIDE SEQUENCE</scope>
    <source>
        <strain evidence="2">NBRC 112290</strain>
    </source>
</reference>
<keyword evidence="3" id="KW-1185">Reference proteome</keyword>
<evidence type="ECO:0000313" key="2">
    <source>
        <dbReference type="EMBL" id="GMA31935.1"/>
    </source>
</evidence>
<dbReference type="InterPro" id="IPR006311">
    <property type="entry name" value="TAT_signal"/>
</dbReference>
<dbReference type="EMBL" id="BSUM01000001">
    <property type="protein sequence ID" value="GMA31935.1"/>
    <property type="molecule type" value="Genomic_DNA"/>
</dbReference>
<feature type="chain" id="PRO_5041244480" evidence="1">
    <location>
        <begin position="27"/>
        <end position="312"/>
    </location>
</feature>
<organism evidence="2 3">
    <name type="scientific">Litorihabitans aurantiacus</name>
    <dbReference type="NCBI Taxonomy" id="1930061"/>
    <lineage>
        <taxon>Bacteria</taxon>
        <taxon>Bacillati</taxon>
        <taxon>Actinomycetota</taxon>
        <taxon>Actinomycetes</taxon>
        <taxon>Micrococcales</taxon>
        <taxon>Beutenbergiaceae</taxon>
        <taxon>Litorihabitans</taxon>
    </lineage>
</organism>
<dbReference type="Proteomes" id="UP001157161">
    <property type="component" value="Unassembled WGS sequence"/>
</dbReference>
<feature type="signal peptide" evidence="1">
    <location>
        <begin position="1"/>
        <end position="26"/>
    </location>
</feature>
<name>A0AA37XF57_9MICO</name>
<comment type="caution">
    <text evidence="2">The sequence shown here is derived from an EMBL/GenBank/DDBJ whole genome shotgun (WGS) entry which is preliminary data.</text>
</comment>
<protein>
    <submittedName>
        <fullName evidence="2">Uncharacterized protein</fullName>
    </submittedName>
</protein>
<keyword evidence="1" id="KW-0732">Signal</keyword>
<dbReference type="PROSITE" id="PS51318">
    <property type="entry name" value="TAT"/>
    <property type="match status" value="1"/>
</dbReference>
<dbReference type="AlphaFoldDB" id="A0AA37XF57"/>
<gene>
    <name evidence="2" type="ORF">GCM10025875_19270</name>
</gene>